<gene>
    <name evidence="2" type="ORF">XsacCFBP4641_00535</name>
</gene>
<dbReference type="AlphaFoldDB" id="A0A2P5Z903"/>
<accession>A0A2P5Z903</accession>
<dbReference type="OrthoDB" id="6009090at2"/>
<organism evidence="2 3">
    <name type="scientific">Xanthomonas sacchari</name>
    <dbReference type="NCBI Taxonomy" id="56458"/>
    <lineage>
        <taxon>Bacteria</taxon>
        <taxon>Pseudomonadati</taxon>
        <taxon>Pseudomonadota</taxon>
        <taxon>Gammaproteobacteria</taxon>
        <taxon>Lysobacterales</taxon>
        <taxon>Lysobacteraceae</taxon>
        <taxon>Xanthomonas</taxon>
    </lineage>
</organism>
<sequence length="148" mass="15607">MSLPPPLPARGHPDTEVARANFDLNTLSTLYGVMAGMQMVAMLLVGAVLAYGVHEEAQLNAVGQSPDEAQGGVVAIAMLSFLLGVILLSLVLNILVAQALRQRRRLRLCYAGAAITCFGFPLGTALGIATLLTLQRPAVGALFRNPVR</sequence>
<dbReference type="RefSeq" id="WP_010344091.1">
    <property type="nucleotide sequence ID" value="NZ_CP132343.1"/>
</dbReference>
<feature type="transmembrane region" description="Helical" evidence="1">
    <location>
        <begin position="73"/>
        <end position="96"/>
    </location>
</feature>
<feature type="transmembrane region" description="Helical" evidence="1">
    <location>
        <begin position="29"/>
        <end position="53"/>
    </location>
</feature>
<dbReference type="GeneID" id="93879842"/>
<evidence type="ECO:0000256" key="1">
    <source>
        <dbReference type="SAM" id="Phobius"/>
    </source>
</evidence>
<evidence type="ECO:0008006" key="4">
    <source>
        <dbReference type="Google" id="ProtNLM"/>
    </source>
</evidence>
<comment type="caution">
    <text evidence="2">The sequence shown here is derived from an EMBL/GenBank/DDBJ whole genome shotgun (WGS) entry which is preliminary data.</text>
</comment>
<feature type="transmembrane region" description="Helical" evidence="1">
    <location>
        <begin position="108"/>
        <end position="134"/>
    </location>
</feature>
<keyword evidence="1" id="KW-0472">Membrane</keyword>
<evidence type="ECO:0000313" key="2">
    <source>
        <dbReference type="EMBL" id="PPU85118.1"/>
    </source>
</evidence>
<keyword evidence="1" id="KW-0812">Transmembrane</keyword>
<protein>
    <recommendedName>
        <fullName evidence="4">DUF4064 domain-containing protein</fullName>
    </recommendedName>
</protein>
<keyword evidence="1" id="KW-1133">Transmembrane helix</keyword>
<dbReference type="Proteomes" id="UP000247346">
    <property type="component" value="Unassembled WGS sequence"/>
</dbReference>
<evidence type="ECO:0000313" key="3">
    <source>
        <dbReference type="Proteomes" id="UP000247346"/>
    </source>
</evidence>
<dbReference type="EMBL" id="MDEK01000001">
    <property type="protein sequence ID" value="PPU85118.1"/>
    <property type="molecule type" value="Genomic_DNA"/>
</dbReference>
<proteinExistence type="predicted"/>
<name>A0A2P5Z903_9XANT</name>
<reference evidence="2 3" key="1">
    <citation type="submission" date="2016-08" db="EMBL/GenBank/DDBJ databases">
        <authorList>
            <person name="Seilhamer J.J."/>
        </authorList>
    </citation>
    <scope>NUCLEOTIDE SEQUENCE [LARGE SCALE GENOMIC DNA]</scope>
    <source>
        <strain evidence="2 3">CFBP4641</strain>
    </source>
</reference>